<keyword evidence="1 2" id="KW-0694">RNA-binding</keyword>
<sequence>MAPSTKVKPQKPDAKKANGKVKASKKDVAPKKDTPKKVVSKKDSSSSEDSSEEEAPTPKAKAVANGKGKIVKKPEPSSSDSDDSEEEKPKAAQVKAVPTPKKAEESSDDSSDDDDEVPAPKTASTIAKVVAKKAESSSDDSDSEEEPAKPAVKAIPAKSAAKPAAKPTPAKATPAKAVAKKAESSDDDSDDEDSEEPAAAKKDTSDLDDSDDDDDDVEMADAAPAPSAQKGKRKADEELPAATKKAKSGDEAEPSTATKTIFVGKLSWNVDNDWLATEFAECGEVVSARVQMDRNTGKSRGFGYVEFTTSEAVEAALLLTGKEIDGRPVNVDKSIEKDKSQVRDSRAKAYGDSPSEPSAVLFVGNLDFNTTEDSVWEAFGEFGEVKSVRLPTDRESGRPKGFGYVEFVDVDTAKKAFGGLSGGEIDGRSIRLDYSQPRDDSGGGFRGGRGFGGGDRGD</sequence>
<accession>A0A4S4LNP5</accession>
<feature type="region of interest" description="Disordered" evidence="3">
    <location>
        <begin position="1"/>
        <end position="262"/>
    </location>
</feature>
<comment type="caution">
    <text evidence="5">The sequence shown here is derived from an EMBL/GenBank/DDBJ whole genome shotgun (WGS) entry which is preliminary data.</text>
</comment>
<dbReference type="GO" id="GO:0003723">
    <property type="term" value="F:RNA binding"/>
    <property type="evidence" value="ECO:0007669"/>
    <property type="project" value="UniProtKB-UniRule"/>
</dbReference>
<dbReference type="PANTHER" id="PTHR48027">
    <property type="entry name" value="HETEROGENEOUS NUCLEAR RIBONUCLEOPROTEIN 87F-RELATED"/>
    <property type="match status" value="1"/>
</dbReference>
<evidence type="ECO:0000313" key="6">
    <source>
        <dbReference type="Proteomes" id="UP000308730"/>
    </source>
</evidence>
<dbReference type="EMBL" id="SGPM01001116">
    <property type="protein sequence ID" value="THH13128.1"/>
    <property type="molecule type" value="Genomic_DNA"/>
</dbReference>
<keyword evidence="6" id="KW-1185">Reference proteome</keyword>
<reference evidence="5 6" key="1">
    <citation type="submission" date="2019-02" db="EMBL/GenBank/DDBJ databases">
        <title>Genome sequencing of the rare red list fungi Antrodiella citrinella (Flaviporus citrinellus).</title>
        <authorList>
            <person name="Buettner E."/>
            <person name="Kellner H."/>
        </authorList>
    </citation>
    <scope>NUCLEOTIDE SEQUENCE [LARGE SCALE GENOMIC DNA]</scope>
    <source>
        <strain evidence="5 6">DSM 108506</strain>
    </source>
</reference>
<feature type="compositionally biased region" description="Acidic residues" evidence="3">
    <location>
        <begin position="185"/>
        <end position="196"/>
    </location>
</feature>
<feature type="domain" description="RRM" evidence="4">
    <location>
        <begin position="359"/>
        <end position="437"/>
    </location>
</feature>
<dbReference type="InterPro" id="IPR000504">
    <property type="entry name" value="RRM_dom"/>
</dbReference>
<feature type="non-terminal residue" evidence="5">
    <location>
        <position position="458"/>
    </location>
</feature>
<evidence type="ECO:0000256" key="1">
    <source>
        <dbReference type="ARBA" id="ARBA00022884"/>
    </source>
</evidence>
<dbReference type="SUPFAM" id="SSF54928">
    <property type="entry name" value="RNA-binding domain, RBD"/>
    <property type="match status" value="2"/>
</dbReference>
<dbReference type="SMART" id="SM00360">
    <property type="entry name" value="RRM"/>
    <property type="match status" value="2"/>
</dbReference>
<dbReference type="OrthoDB" id="439808at2759"/>
<evidence type="ECO:0000259" key="4">
    <source>
        <dbReference type="PROSITE" id="PS50102"/>
    </source>
</evidence>
<organism evidence="5 6">
    <name type="scientific">Antrodiella citrinella</name>
    <dbReference type="NCBI Taxonomy" id="2447956"/>
    <lineage>
        <taxon>Eukaryota</taxon>
        <taxon>Fungi</taxon>
        <taxon>Dikarya</taxon>
        <taxon>Basidiomycota</taxon>
        <taxon>Agaricomycotina</taxon>
        <taxon>Agaricomycetes</taxon>
        <taxon>Polyporales</taxon>
        <taxon>Steccherinaceae</taxon>
        <taxon>Antrodiella</taxon>
    </lineage>
</organism>
<protein>
    <recommendedName>
        <fullName evidence="4">RRM domain-containing protein</fullName>
    </recommendedName>
</protein>
<feature type="compositionally biased region" description="Acidic residues" evidence="3">
    <location>
        <begin position="106"/>
        <end position="117"/>
    </location>
</feature>
<dbReference type="InterPro" id="IPR052462">
    <property type="entry name" value="SLIRP/GR-RBP-like"/>
</dbReference>
<dbReference type="Gene3D" id="3.30.70.330">
    <property type="match status" value="2"/>
</dbReference>
<dbReference type="AlphaFoldDB" id="A0A4S4LNP5"/>
<evidence type="ECO:0000256" key="3">
    <source>
        <dbReference type="SAM" id="MobiDB-lite"/>
    </source>
</evidence>
<feature type="compositionally biased region" description="Gly residues" evidence="3">
    <location>
        <begin position="442"/>
        <end position="458"/>
    </location>
</feature>
<feature type="compositionally biased region" description="Basic and acidic residues" evidence="3">
    <location>
        <begin position="425"/>
        <end position="441"/>
    </location>
</feature>
<feature type="domain" description="RRM" evidence="4">
    <location>
        <begin position="259"/>
        <end position="336"/>
    </location>
</feature>
<feature type="region of interest" description="Disordered" evidence="3">
    <location>
        <begin position="420"/>
        <end position="458"/>
    </location>
</feature>
<feature type="compositionally biased region" description="Low complexity" evidence="3">
    <location>
        <begin position="149"/>
        <end position="177"/>
    </location>
</feature>
<dbReference type="PROSITE" id="PS50102">
    <property type="entry name" value="RRM"/>
    <property type="match status" value="2"/>
</dbReference>
<dbReference type="Proteomes" id="UP000308730">
    <property type="component" value="Unassembled WGS sequence"/>
</dbReference>
<dbReference type="InterPro" id="IPR035979">
    <property type="entry name" value="RBD_domain_sf"/>
</dbReference>
<name>A0A4S4LNP5_9APHY</name>
<feature type="compositionally biased region" description="Acidic residues" evidence="3">
    <location>
        <begin position="206"/>
        <end position="219"/>
    </location>
</feature>
<dbReference type="InterPro" id="IPR012677">
    <property type="entry name" value="Nucleotide-bd_a/b_plait_sf"/>
</dbReference>
<feature type="compositionally biased region" description="Basic and acidic residues" evidence="3">
    <location>
        <begin position="24"/>
        <end position="45"/>
    </location>
</feature>
<gene>
    <name evidence="5" type="ORF">EUX98_g9755</name>
</gene>
<evidence type="ECO:0000256" key="2">
    <source>
        <dbReference type="PROSITE-ProRule" id="PRU00176"/>
    </source>
</evidence>
<evidence type="ECO:0000313" key="5">
    <source>
        <dbReference type="EMBL" id="THH13128.1"/>
    </source>
</evidence>
<dbReference type="Pfam" id="PF00076">
    <property type="entry name" value="RRM_1"/>
    <property type="match status" value="2"/>
</dbReference>
<proteinExistence type="predicted"/>